<keyword evidence="4" id="KW-0413">Isomerase</keyword>
<dbReference type="PROSITE" id="PS00710">
    <property type="entry name" value="PGM_PMM"/>
    <property type="match status" value="1"/>
</dbReference>
<evidence type="ECO:0000313" key="6">
    <source>
        <dbReference type="EMBL" id="VDO76488.1"/>
    </source>
</evidence>
<organism evidence="7 8">
    <name type="scientific">Heligmosomoides polygyrus</name>
    <name type="common">Parasitic roundworm</name>
    <dbReference type="NCBI Taxonomy" id="6339"/>
    <lineage>
        <taxon>Eukaryota</taxon>
        <taxon>Metazoa</taxon>
        <taxon>Ecdysozoa</taxon>
        <taxon>Nematoda</taxon>
        <taxon>Chromadorea</taxon>
        <taxon>Rhabditida</taxon>
        <taxon>Rhabditina</taxon>
        <taxon>Rhabditomorpha</taxon>
        <taxon>Strongyloidea</taxon>
        <taxon>Heligmosomidae</taxon>
        <taxon>Heligmosomoides</taxon>
    </lineage>
</organism>
<protein>
    <submittedName>
        <fullName evidence="8">PGM_PMM_I domain-containing protein</fullName>
    </submittedName>
</protein>
<dbReference type="PANTHER" id="PTHR45745:SF1">
    <property type="entry name" value="PHOSPHOGLUCOMUTASE 2B-RELATED"/>
    <property type="match status" value="1"/>
</dbReference>
<dbReference type="AlphaFoldDB" id="A0A183FM79"/>
<gene>
    <name evidence="6" type="ORF">HPBE_LOCUS8472</name>
</gene>
<dbReference type="OrthoDB" id="8300170at2759"/>
<dbReference type="GO" id="GO:0006166">
    <property type="term" value="P:purine ribonucleoside salvage"/>
    <property type="evidence" value="ECO:0007669"/>
    <property type="project" value="TreeGrafter"/>
</dbReference>
<feature type="domain" description="Alpha-D-phosphohexomutase alpha/beta/alpha" evidence="5">
    <location>
        <begin position="49"/>
        <end position="104"/>
    </location>
</feature>
<dbReference type="InterPro" id="IPR016055">
    <property type="entry name" value="A-D-PHexomutase_a/b/a-I/II/III"/>
</dbReference>
<dbReference type="Pfam" id="PF02878">
    <property type="entry name" value="PGM_PMM_I"/>
    <property type="match status" value="2"/>
</dbReference>
<dbReference type="EMBL" id="UZAH01026159">
    <property type="protein sequence ID" value="VDO76488.1"/>
    <property type="molecule type" value="Genomic_DNA"/>
</dbReference>
<dbReference type="Gene3D" id="3.40.120.10">
    <property type="entry name" value="Alpha-D-Glucose-1,6-Bisphosphate, subunit A, domain 3"/>
    <property type="match status" value="2"/>
</dbReference>
<comment type="similarity">
    <text evidence="1">Belongs to the phosphohexose mutase family.</text>
</comment>
<keyword evidence="3" id="KW-0460">Magnesium</keyword>
<accession>A0A3P8BJ26</accession>
<sequence length="268" mass="29935">MSAEDHEKLMTKVNNWLAWDKNETTRGDIAALAEAKDYKELTVRMNGRLVFGTAGIRARMDAGFARLNDLTIIRVTHGFATHMNTVFAGKKSNGVAIGYDGRHNRLGALSVCPLERTIIVKTALLQSWATVKLKCDAGLIITASHNPKEDNGYKAYWSNGAQIIGPHDTEIIRIAEEEGKPKDEYWDLNGLASNPMLFSADVTIDPYFEIERSLIYHKWVPSMFPPNSSVIRHRVVFLQPSSHIIPFVHLVVGPARIGCPMYYNPNTA</sequence>
<dbReference type="GO" id="GO:0005634">
    <property type="term" value="C:nucleus"/>
    <property type="evidence" value="ECO:0007669"/>
    <property type="project" value="TreeGrafter"/>
</dbReference>
<feature type="domain" description="Alpha-D-phosphohexomutase alpha/beta/alpha" evidence="5">
    <location>
        <begin position="127"/>
        <end position="179"/>
    </location>
</feature>
<name>A0A183FM79_HELPZ</name>
<accession>A0A183FM79</accession>
<dbReference type="GO" id="GO:0000287">
    <property type="term" value="F:magnesium ion binding"/>
    <property type="evidence" value="ECO:0007669"/>
    <property type="project" value="InterPro"/>
</dbReference>
<dbReference type="SUPFAM" id="SSF53738">
    <property type="entry name" value="Phosphoglucomutase, first 3 domains"/>
    <property type="match status" value="1"/>
</dbReference>
<dbReference type="GO" id="GO:0008973">
    <property type="term" value="F:phosphopentomutase activity"/>
    <property type="evidence" value="ECO:0007669"/>
    <property type="project" value="TreeGrafter"/>
</dbReference>
<evidence type="ECO:0000313" key="7">
    <source>
        <dbReference type="Proteomes" id="UP000050761"/>
    </source>
</evidence>
<dbReference type="InterPro" id="IPR016066">
    <property type="entry name" value="A-D-PHexomutase_CS"/>
</dbReference>
<keyword evidence="2" id="KW-0479">Metal-binding</keyword>
<evidence type="ECO:0000256" key="2">
    <source>
        <dbReference type="ARBA" id="ARBA00022723"/>
    </source>
</evidence>
<keyword evidence="7" id="KW-1185">Reference proteome</keyword>
<reference evidence="8" key="2">
    <citation type="submission" date="2019-09" db="UniProtKB">
        <authorList>
            <consortium name="WormBaseParasite"/>
        </authorList>
    </citation>
    <scope>IDENTIFICATION</scope>
</reference>
<evidence type="ECO:0000256" key="1">
    <source>
        <dbReference type="ARBA" id="ARBA00010231"/>
    </source>
</evidence>
<dbReference type="PANTHER" id="PTHR45745">
    <property type="entry name" value="PHOSPHOMANNOMUTASE 45A"/>
    <property type="match status" value="1"/>
</dbReference>
<dbReference type="WBParaSite" id="HPBE_0000847101-mRNA-1">
    <property type="protein sequence ID" value="HPBE_0000847101-mRNA-1"/>
    <property type="gene ID" value="HPBE_0000847101"/>
</dbReference>
<evidence type="ECO:0000259" key="5">
    <source>
        <dbReference type="Pfam" id="PF02878"/>
    </source>
</evidence>
<evidence type="ECO:0000313" key="8">
    <source>
        <dbReference type="WBParaSite" id="HPBE_0000847101-mRNA-1"/>
    </source>
</evidence>
<dbReference type="GO" id="GO:0005975">
    <property type="term" value="P:carbohydrate metabolic process"/>
    <property type="evidence" value="ECO:0007669"/>
    <property type="project" value="InterPro"/>
</dbReference>
<proteinExistence type="inferred from homology"/>
<dbReference type="Proteomes" id="UP000050761">
    <property type="component" value="Unassembled WGS sequence"/>
</dbReference>
<dbReference type="InterPro" id="IPR005844">
    <property type="entry name" value="A-D-PHexomutase_a/b/a-I"/>
</dbReference>
<reference evidence="6 7" key="1">
    <citation type="submission" date="2018-11" db="EMBL/GenBank/DDBJ databases">
        <authorList>
            <consortium name="Pathogen Informatics"/>
        </authorList>
    </citation>
    <scope>NUCLEOTIDE SEQUENCE [LARGE SCALE GENOMIC DNA]</scope>
</reference>
<evidence type="ECO:0000256" key="3">
    <source>
        <dbReference type="ARBA" id="ARBA00022842"/>
    </source>
</evidence>
<evidence type="ECO:0000256" key="4">
    <source>
        <dbReference type="ARBA" id="ARBA00023235"/>
    </source>
</evidence>